<gene>
    <name evidence="2" type="primary">SI:CH73-112L6.1</name>
</gene>
<evidence type="ECO:0000313" key="2">
    <source>
        <dbReference type="EMBL" id="SBR44959.1"/>
    </source>
</evidence>
<proteinExistence type="predicted"/>
<dbReference type="EMBL" id="HAEF01007572">
    <property type="protein sequence ID" value="SBR44959.1"/>
    <property type="molecule type" value="Transcribed_RNA"/>
</dbReference>
<feature type="region of interest" description="Disordered" evidence="1">
    <location>
        <begin position="18"/>
        <end position="57"/>
    </location>
</feature>
<accession>A0A1A8LM49</accession>
<reference evidence="2" key="1">
    <citation type="submission" date="2016-05" db="EMBL/GenBank/DDBJ databases">
        <authorList>
            <person name="Lavstsen T."/>
            <person name="Jespersen J.S."/>
        </authorList>
    </citation>
    <scope>NUCLEOTIDE SEQUENCE</scope>
    <source>
        <tissue evidence="2">Brain</tissue>
    </source>
</reference>
<sequence length="349" mass="38728">MTSEPFLEIAAVEVKHAPVDALEETASPSRLPDFHSDDTTPGTSRRQDSVGPDNTEGFRAVQDSAEALLNLREHSLALTLEESNNIVGLWKRLSEHDKERTVFSPRHQTTLNKGRFRATKKIVAPGVESTKRCCSGVRIPGQWPDCNRIVEAIFVQLCMAYPNPKRVEGVAFSRWTLIIRAYKHIRECILNNFTIMEETTIQLPEVNKTTLTQWYCRRTRTQEKDILEQGILAPKPAISGETSQQSAPQHKAIQPAPSHKPYTFVLHPDTAGTAKLKVKKSDRAQCPPQPQNTGQLSVEIFPPATSSGPTYSVPSFIPIQPLPQPILPQCLCSDSLCSSVPCCGWAISI</sequence>
<protein>
    <submittedName>
        <fullName evidence="2">Si:ch73-112l6.1</fullName>
    </submittedName>
</protein>
<evidence type="ECO:0000256" key="1">
    <source>
        <dbReference type="SAM" id="MobiDB-lite"/>
    </source>
</evidence>
<name>A0A1A8LM49_9TELE</name>
<reference evidence="2" key="2">
    <citation type="submission" date="2016-06" db="EMBL/GenBank/DDBJ databases">
        <title>The genome of a short-lived fish provides insights into sex chromosome evolution and the genetic control of aging.</title>
        <authorList>
            <person name="Reichwald K."/>
            <person name="Felder M."/>
            <person name="Petzold A."/>
            <person name="Koch P."/>
            <person name="Groth M."/>
            <person name="Platzer M."/>
        </authorList>
    </citation>
    <scope>NUCLEOTIDE SEQUENCE</scope>
    <source>
        <tissue evidence="2">Brain</tissue>
    </source>
</reference>
<organism evidence="2">
    <name type="scientific">Nothobranchius pienaari</name>
    <dbReference type="NCBI Taxonomy" id="704102"/>
    <lineage>
        <taxon>Eukaryota</taxon>
        <taxon>Metazoa</taxon>
        <taxon>Chordata</taxon>
        <taxon>Craniata</taxon>
        <taxon>Vertebrata</taxon>
        <taxon>Euteleostomi</taxon>
        <taxon>Actinopterygii</taxon>
        <taxon>Neopterygii</taxon>
        <taxon>Teleostei</taxon>
        <taxon>Neoteleostei</taxon>
        <taxon>Acanthomorphata</taxon>
        <taxon>Ovalentaria</taxon>
        <taxon>Atherinomorphae</taxon>
        <taxon>Cyprinodontiformes</taxon>
        <taxon>Nothobranchiidae</taxon>
        <taxon>Nothobranchius</taxon>
    </lineage>
</organism>
<dbReference type="AlphaFoldDB" id="A0A1A8LM49"/>
<dbReference type="PANTHER" id="PTHR47773:SF1">
    <property type="entry name" value="C2H2-TYPE DOMAIN-CONTAINING PROTEIN"/>
    <property type="match status" value="1"/>
</dbReference>
<dbReference type="PANTHER" id="PTHR47773">
    <property type="entry name" value="SI:DKEY-9I5.2-RELATED"/>
    <property type="match status" value="1"/>
</dbReference>